<name>A0A5C3PYC5_9APHY</name>
<feature type="coiled-coil region" evidence="1">
    <location>
        <begin position="5"/>
        <end position="66"/>
    </location>
</feature>
<feature type="compositionally biased region" description="Basic and acidic residues" evidence="2">
    <location>
        <begin position="257"/>
        <end position="269"/>
    </location>
</feature>
<gene>
    <name evidence="3" type="ORF">K466DRAFT_581540</name>
</gene>
<keyword evidence="4" id="KW-1185">Reference proteome</keyword>
<proteinExistence type="predicted"/>
<feature type="region of interest" description="Disordered" evidence="2">
    <location>
        <begin position="223"/>
        <end position="307"/>
    </location>
</feature>
<feature type="compositionally biased region" description="Polar residues" evidence="2">
    <location>
        <begin position="278"/>
        <end position="292"/>
    </location>
</feature>
<protein>
    <submittedName>
        <fullName evidence="3">Uncharacterized protein</fullName>
    </submittedName>
</protein>
<feature type="region of interest" description="Disordered" evidence="2">
    <location>
        <begin position="320"/>
        <end position="358"/>
    </location>
</feature>
<evidence type="ECO:0000256" key="1">
    <source>
        <dbReference type="SAM" id="Coils"/>
    </source>
</evidence>
<dbReference type="AlphaFoldDB" id="A0A5C3PYC5"/>
<organism evidence="3 4">
    <name type="scientific">Polyporus arcularius HHB13444</name>
    <dbReference type="NCBI Taxonomy" id="1314778"/>
    <lineage>
        <taxon>Eukaryota</taxon>
        <taxon>Fungi</taxon>
        <taxon>Dikarya</taxon>
        <taxon>Basidiomycota</taxon>
        <taxon>Agaricomycotina</taxon>
        <taxon>Agaricomycetes</taxon>
        <taxon>Polyporales</taxon>
        <taxon>Polyporaceae</taxon>
        <taxon>Polyporus</taxon>
    </lineage>
</organism>
<accession>A0A5C3PYC5</accession>
<evidence type="ECO:0000313" key="4">
    <source>
        <dbReference type="Proteomes" id="UP000308197"/>
    </source>
</evidence>
<dbReference type="EMBL" id="ML210991">
    <property type="protein sequence ID" value="TFK92858.1"/>
    <property type="molecule type" value="Genomic_DNA"/>
</dbReference>
<evidence type="ECO:0000256" key="2">
    <source>
        <dbReference type="SAM" id="MobiDB-lite"/>
    </source>
</evidence>
<reference evidence="3 4" key="1">
    <citation type="journal article" date="2019" name="Nat. Ecol. Evol.">
        <title>Megaphylogeny resolves global patterns of mushroom evolution.</title>
        <authorList>
            <person name="Varga T."/>
            <person name="Krizsan K."/>
            <person name="Foldi C."/>
            <person name="Dima B."/>
            <person name="Sanchez-Garcia M."/>
            <person name="Sanchez-Ramirez S."/>
            <person name="Szollosi G.J."/>
            <person name="Szarkandi J.G."/>
            <person name="Papp V."/>
            <person name="Albert L."/>
            <person name="Andreopoulos W."/>
            <person name="Angelini C."/>
            <person name="Antonin V."/>
            <person name="Barry K.W."/>
            <person name="Bougher N.L."/>
            <person name="Buchanan P."/>
            <person name="Buyck B."/>
            <person name="Bense V."/>
            <person name="Catcheside P."/>
            <person name="Chovatia M."/>
            <person name="Cooper J."/>
            <person name="Damon W."/>
            <person name="Desjardin D."/>
            <person name="Finy P."/>
            <person name="Geml J."/>
            <person name="Haridas S."/>
            <person name="Hughes K."/>
            <person name="Justo A."/>
            <person name="Karasinski D."/>
            <person name="Kautmanova I."/>
            <person name="Kiss B."/>
            <person name="Kocsube S."/>
            <person name="Kotiranta H."/>
            <person name="LaButti K.M."/>
            <person name="Lechner B.E."/>
            <person name="Liimatainen K."/>
            <person name="Lipzen A."/>
            <person name="Lukacs Z."/>
            <person name="Mihaltcheva S."/>
            <person name="Morgado L.N."/>
            <person name="Niskanen T."/>
            <person name="Noordeloos M.E."/>
            <person name="Ohm R.A."/>
            <person name="Ortiz-Santana B."/>
            <person name="Ovrebo C."/>
            <person name="Racz N."/>
            <person name="Riley R."/>
            <person name="Savchenko A."/>
            <person name="Shiryaev A."/>
            <person name="Soop K."/>
            <person name="Spirin V."/>
            <person name="Szebenyi C."/>
            <person name="Tomsovsky M."/>
            <person name="Tulloss R.E."/>
            <person name="Uehling J."/>
            <person name="Grigoriev I.V."/>
            <person name="Vagvolgyi C."/>
            <person name="Papp T."/>
            <person name="Martin F.M."/>
            <person name="Miettinen O."/>
            <person name="Hibbett D.S."/>
            <person name="Nagy L.G."/>
        </authorList>
    </citation>
    <scope>NUCLEOTIDE SEQUENCE [LARGE SCALE GENOMIC DNA]</scope>
    <source>
        <strain evidence="3 4">HHB13444</strain>
    </source>
</reference>
<keyword evidence="1" id="KW-0175">Coiled coil</keyword>
<dbReference type="InParanoid" id="A0A5C3PYC5"/>
<feature type="coiled-coil region" evidence="1">
    <location>
        <begin position="123"/>
        <end position="157"/>
    </location>
</feature>
<dbReference type="Proteomes" id="UP000308197">
    <property type="component" value="Unassembled WGS sequence"/>
</dbReference>
<sequence>MALELAKQTEELAETKSELDESRLLAQDAKGIPVLLETIGNLKSELDAAKELLVQKERGLQEEKKQVCEKEQELGELVDELEALRVSEYRARAGAAETARTMVALRANLTIAKAKIASFPTQLAEKEVAVASITAQLAEQEAETALANQEIDELRELVNHGEQALHRIVVKANDKIHRRNAEVSRLWAFLQVRLAEVNGLRWELGVCVAEAARLKEALEVVQPPPSPSMAAVESEGAVRQPPSDLPTIIFQSPSSEWMREEKPKVDKSLLRAPKRNNRTNLKLFNSNGFMSTPPSSSPSPSPSSSADLLAVQLRLSQHFPSPSNEVTLPRCVATPHPPTGGGTMTAPSSADEELEPASRPAHEENILPAPAHDEIMPTPLEPVRNPSAHISLAQDENIISPASHEPIDSHISALKGDSKAFWAPARSLSVSLRLRRNPLGSISANAPRRSRFRNQNQNQIATKPVDLTCEVDEGSWTVVNFG</sequence>
<evidence type="ECO:0000313" key="3">
    <source>
        <dbReference type="EMBL" id="TFK92858.1"/>
    </source>
</evidence>